<evidence type="ECO:0000256" key="1">
    <source>
        <dbReference type="ARBA" id="ARBA00023235"/>
    </source>
</evidence>
<dbReference type="SUPFAM" id="SSF53743">
    <property type="entry name" value="FucI/AraA N-terminal and middle domains"/>
    <property type="match status" value="1"/>
</dbReference>
<evidence type="ECO:0000313" key="4">
    <source>
        <dbReference type="Proteomes" id="UP000515856"/>
    </source>
</evidence>
<evidence type="ECO:0000313" key="3">
    <source>
        <dbReference type="EMBL" id="QNM10845.1"/>
    </source>
</evidence>
<keyword evidence="1 3" id="KW-0413">Isomerase</keyword>
<name>A0A7G9GJ63_9FIRM</name>
<accession>A0A7G9GJ63</accession>
<organism evidence="3 4">
    <name type="scientific">[Eubacterium] hominis</name>
    <dbReference type="NCBI Taxonomy" id="2764325"/>
    <lineage>
        <taxon>Bacteria</taxon>
        <taxon>Bacillati</taxon>
        <taxon>Bacillota</taxon>
        <taxon>Erysipelotrichia</taxon>
        <taxon>Erysipelotrichales</taxon>
        <taxon>Erysipelotrichaceae</taxon>
        <taxon>Amedibacillus</taxon>
    </lineage>
</organism>
<dbReference type="Proteomes" id="UP000515856">
    <property type="component" value="Chromosome"/>
</dbReference>
<evidence type="ECO:0000256" key="2">
    <source>
        <dbReference type="ARBA" id="ARBA00023277"/>
    </source>
</evidence>
<dbReference type="PANTHER" id="PTHR36120:SF1">
    <property type="entry name" value="L-FUCOSE ISOMERASE C-TERMINAL DOMAIN-CONTAINING PROTEIN"/>
    <property type="match status" value="1"/>
</dbReference>
<dbReference type="GO" id="GO:0016861">
    <property type="term" value="F:intramolecular oxidoreductase activity, interconverting aldoses and ketoses"/>
    <property type="evidence" value="ECO:0007669"/>
    <property type="project" value="InterPro"/>
</dbReference>
<dbReference type="EMBL" id="CP060636">
    <property type="protein sequence ID" value="QNM10845.1"/>
    <property type="molecule type" value="Genomic_DNA"/>
</dbReference>
<dbReference type="GO" id="GO:0005996">
    <property type="term" value="P:monosaccharide metabolic process"/>
    <property type="evidence" value="ECO:0007669"/>
    <property type="project" value="InterPro"/>
</dbReference>
<keyword evidence="2" id="KW-0119">Carbohydrate metabolism</keyword>
<sequence length="471" mass="53309">MEMDVKLGVICTRREIFSKEDALHYKQMILDKLTEMKIDYVDIEDINEEGLLFDEQDVEAIVDKMQKAKIDALFFPHCNFGTEDLVAKVARRFNLPILLWGPRDEAPLADGSRLRDSQCGLFATGKILRRFQRRFTYLTMCRIDDSQFSDGIMRFLATANIVKQVKQATILQIATRPAGFWTMMVNEGELLEKFDIRIHPVTLAEVKMEMNHIKEQRSEDIDALEKYIYDIMKVEVKKEDVRNTAALKLAIETLAKRYGCRAAAIQCWNAMQDDLGLFPCVANALLADEGFPVTCETDIHGAITSIIANAASLSNKKSFFADWTVPHPTNENGELLQHCGPWAPSLMKEKPTFGSPFAFHHSHPGALHGEIVGGDMSILRFDGDNGEYQLLMGHAKGIEGPFNQGTYVWIEVENLKQLEEKLVCGPYVHHCVGIHEDVLPQVYEACKYLNGLQADVYDSSEERIKSIIRGE</sequence>
<dbReference type="CDD" id="cd00578">
    <property type="entry name" value="L-fuc_L-ara-isomerases"/>
    <property type="match status" value="1"/>
</dbReference>
<keyword evidence="4" id="KW-1185">Reference proteome</keyword>
<dbReference type="GO" id="GO:0005737">
    <property type="term" value="C:cytoplasm"/>
    <property type="evidence" value="ECO:0007669"/>
    <property type="project" value="InterPro"/>
</dbReference>
<reference evidence="3 4" key="1">
    <citation type="submission" date="2020-08" db="EMBL/GenBank/DDBJ databases">
        <authorList>
            <person name="Liu C."/>
            <person name="Sun Q."/>
        </authorList>
    </citation>
    <scope>NUCLEOTIDE SEQUENCE [LARGE SCALE GENOMIC DNA]</scope>
    <source>
        <strain evidence="3 4">NSJ-61</strain>
    </source>
</reference>
<dbReference type="AlphaFoldDB" id="A0A7G9GJ63"/>
<protein>
    <submittedName>
        <fullName evidence="3">L-fucose/L-arabinose isomerase family protein</fullName>
    </submittedName>
</protein>
<dbReference type="InterPro" id="IPR009015">
    <property type="entry name" value="Fucose_isomerase_N/cen_sf"/>
</dbReference>
<dbReference type="PANTHER" id="PTHR36120">
    <property type="entry name" value="FUCOSE ISOMERASE"/>
    <property type="match status" value="1"/>
</dbReference>
<gene>
    <name evidence="3" type="ORF">H9Q80_11180</name>
</gene>
<dbReference type="KEGG" id="ehn:H9Q80_11180"/>
<proteinExistence type="predicted"/>